<keyword evidence="2" id="KW-1185">Reference proteome</keyword>
<protein>
    <submittedName>
        <fullName evidence="1">Uncharacterized protein</fullName>
    </submittedName>
</protein>
<dbReference type="AlphaFoldDB" id="A0A4Y7R937"/>
<accession>A0A4Y7R937</accession>
<sequence>MNSRSYLVPALSGGIVLQLVPSMLTIPSYCPLNPDLHPNVLWKHNLLVVWIHGLYLESRPRVVEGDGAVLPVVKVGSNNPAHIPRAPNILAV</sequence>
<dbReference type="Proteomes" id="UP000298030">
    <property type="component" value="Unassembled WGS sequence"/>
</dbReference>
<proteinExistence type="predicted"/>
<gene>
    <name evidence="1" type="ORF">FA13DRAFT_1750176</name>
</gene>
<evidence type="ECO:0000313" key="2">
    <source>
        <dbReference type="Proteomes" id="UP000298030"/>
    </source>
</evidence>
<feature type="non-terminal residue" evidence="1">
    <location>
        <position position="92"/>
    </location>
</feature>
<organism evidence="1 2">
    <name type="scientific">Coprinellus micaceus</name>
    <name type="common">Glistening ink-cap mushroom</name>
    <name type="synonym">Coprinus micaceus</name>
    <dbReference type="NCBI Taxonomy" id="71717"/>
    <lineage>
        <taxon>Eukaryota</taxon>
        <taxon>Fungi</taxon>
        <taxon>Dikarya</taxon>
        <taxon>Basidiomycota</taxon>
        <taxon>Agaricomycotina</taxon>
        <taxon>Agaricomycetes</taxon>
        <taxon>Agaricomycetidae</taxon>
        <taxon>Agaricales</taxon>
        <taxon>Agaricineae</taxon>
        <taxon>Psathyrellaceae</taxon>
        <taxon>Coprinellus</taxon>
    </lineage>
</organism>
<name>A0A4Y7R937_COPMI</name>
<dbReference type="EMBL" id="QPFP01000595">
    <property type="protein sequence ID" value="TEB05193.1"/>
    <property type="molecule type" value="Genomic_DNA"/>
</dbReference>
<reference evidence="1 2" key="1">
    <citation type="journal article" date="2019" name="Nat. Ecol. Evol.">
        <title>Megaphylogeny resolves global patterns of mushroom evolution.</title>
        <authorList>
            <person name="Varga T."/>
            <person name="Krizsan K."/>
            <person name="Foldi C."/>
            <person name="Dima B."/>
            <person name="Sanchez-Garcia M."/>
            <person name="Sanchez-Ramirez S."/>
            <person name="Szollosi G.J."/>
            <person name="Szarkandi J.G."/>
            <person name="Papp V."/>
            <person name="Albert L."/>
            <person name="Andreopoulos W."/>
            <person name="Angelini C."/>
            <person name="Antonin V."/>
            <person name="Barry K.W."/>
            <person name="Bougher N.L."/>
            <person name="Buchanan P."/>
            <person name="Buyck B."/>
            <person name="Bense V."/>
            <person name="Catcheside P."/>
            <person name="Chovatia M."/>
            <person name="Cooper J."/>
            <person name="Damon W."/>
            <person name="Desjardin D."/>
            <person name="Finy P."/>
            <person name="Geml J."/>
            <person name="Haridas S."/>
            <person name="Hughes K."/>
            <person name="Justo A."/>
            <person name="Karasinski D."/>
            <person name="Kautmanova I."/>
            <person name="Kiss B."/>
            <person name="Kocsube S."/>
            <person name="Kotiranta H."/>
            <person name="LaButti K.M."/>
            <person name="Lechner B.E."/>
            <person name="Liimatainen K."/>
            <person name="Lipzen A."/>
            <person name="Lukacs Z."/>
            <person name="Mihaltcheva S."/>
            <person name="Morgado L.N."/>
            <person name="Niskanen T."/>
            <person name="Noordeloos M.E."/>
            <person name="Ohm R.A."/>
            <person name="Ortiz-Santana B."/>
            <person name="Ovrebo C."/>
            <person name="Racz N."/>
            <person name="Riley R."/>
            <person name="Savchenko A."/>
            <person name="Shiryaev A."/>
            <person name="Soop K."/>
            <person name="Spirin V."/>
            <person name="Szebenyi C."/>
            <person name="Tomsovsky M."/>
            <person name="Tulloss R.E."/>
            <person name="Uehling J."/>
            <person name="Grigoriev I.V."/>
            <person name="Vagvolgyi C."/>
            <person name="Papp T."/>
            <person name="Martin F.M."/>
            <person name="Miettinen O."/>
            <person name="Hibbett D.S."/>
            <person name="Nagy L.G."/>
        </authorList>
    </citation>
    <scope>NUCLEOTIDE SEQUENCE [LARGE SCALE GENOMIC DNA]</scope>
    <source>
        <strain evidence="1 2">FP101781</strain>
    </source>
</reference>
<evidence type="ECO:0000313" key="1">
    <source>
        <dbReference type="EMBL" id="TEB05193.1"/>
    </source>
</evidence>
<comment type="caution">
    <text evidence="1">The sequence shown here is derived from an EMBL/GenBank/DDBJ whole genome shotgun (WGS) entry which is preliminary data.</text>
</comment>